<reference evidence="9 10" key="1">
    <citation type="submission" date="2019-05" db="EMBL/GenBank/DDBJ databases">
        <authorList>
            <person name="Chen C."/>
        </authorList>
    </citation>
    <scope>NUCLEOTIDE SEQUENCE [LARGE SCALE GENOMIC DNA]</scope>
    <source>
        <strain evidence="9 10">HB172198</strain>
    </source>
</reference>
<evidence type="ECO:0000256" key="7">
    <source>
        <dbReference type="RuleBase" id="RU363032"/>
    </source>
</evidence>
<name>A0A4P8XGC4_9BACL</name>
<feature type="transmembrane region" description="Helical" evidence="7">
    <location>
        <begin position="143"/>
        <end position="163"/>
    </location>
</feature>
<dbReference type="Proteomes" id="UP000300879">
    <property type="component" value="Chromosome"/>
</dbReference>
<feature type="transmembrane region" description="Helical" evidence="7">
    <location>
        <begin position="12"/>
        <end position="36"/>
    </location>
</feature>
<proteinExistence type="inferred from homology"/>
<dbReference type="PROSITE" id="PS50928">
    <property type="entry name" value="ABC_TM1"/>
    <property type="match status" value="1"/>
</dbReference>
<protein>
    <submittedName>
        <fullName evidence="9">Binding-protein-dependent transport systems inner membrane component</fullName>
    </submittedName>
</protein>
<dbReference type="InterPro" id="IPR035906">
    <property type="entry name" value="MetI-like_sf"/>
</dbReference>
<evidence type="ECO:0000256" key="1">
    <source>
        <dbReference type="ARBA" id="ARBA00004651"/>
    </source>
</evidence>
<feature type="domain" description="ABC transmembrane type-1" evidence="8">
    <location>
        <begin position="76"/>
        <end position="274"/>
    </location>
</feature>
<dbReference type="CDD" id="cd06261">
    <property type="entry name" value="TM_PBP2"/>
    <property type="match status" value="1"/>
</dbReference>
<feature type="transmembrane region" description="Helical" evidence="7">
    <location>
        <begin position="79"/>
        <end position="99"/>
    </location>
</feature>
<comment type="similarity">
    <text evidence="7">Belongs to the binding-protein-dependent transport system permease family.</text>
</comment>
<dbReference type="SUPFAM" id="SSF161098">
    <property type="entry name" value="MetI-like"/>
    <property type="match status" value="1"/>
</dbReference>
<evidence type="ECO:0000313" key="10">
    <source>
        <dbReference type="Proteomes" id="UP000300879"/>
    </source>
</evidence>
<dbReference type="EMBL" id="CP040396">
    <property type="protein sequence ID" value="QCT01537.1"/>
    <property type="molecule type" value="Genomic_DNA"/>
</dbReference>
<dbReference type="PANTHER" id="PTHR43744">
    <property type="entry name" value="ABC TRANSPORTER PERMEASE PROTEIN MG189-RELATED-RELATED"/>
    <property type="match status" value="1"/>
</dbReference>
<dbReference type="Gene3D" id="1.10.3720.10">
    <property type="entry name" value="MetI-like"/>
    <property type="match status" value="1"/>
</dbReference>
<evidence type="ECO:0000256" key="4">
    <source>
        <dbReference type="ARBA" id="ARBA00022692"/>
    </source>
</evidence>
<feature type="transmembrane region" description="Helical" evidence="7">
    <location>
        <begin position="111"/>
        <end position="131"/>
    </location>
</feature>
<evidence type="ECO:0000256" key="2">
    <source>
        <dbReference type="ARBA" id="ARBA00022448"/>
    </source>
</evidence>
<dbReference type="RefSeq" id="WP_233281130.1">
    <property type="nucleotide sequence ID" value="NZ_CP040396.1"/>
</dbReference>
<evidence type="ECO:0000256" key="5">
    <source>
        <dbReference type="ARBA" id="ARBA00022989"/>
    </source>
</evidence>
<dbReference type="Pfam" id="PF00528">
    <property type="entry name" value="BPD_transp_1"/>
    <property type="match status" value="1"/>
</dbReference>
<dbReference type="PANTHER" id="PTHR43744:SF9">
    <property type="entry name" value="POLYGALACTURONAN_RHAMNOGALACTURONAN TRANSPORT SYSTEM PERMEASE PROTEIN YTCP"/>
    <property type="match status" value="1"/>
</dbReference>
<comment type="subcellular location">
    <subcellularLocation>
        <location evidence="1 7">Cell membrane</location>
        <topology evidence="1 7">Multi-pass membrane protein</topology>
    </subcellularLocation>
</comment>
<keyword evidence="4 7" id="KW-0812">Transmembrane</keyword>
<dbReference type="InterPro" id="IPR000515">
    <property type="entry name" value="MetI-like"/>
</dbReference>
<evidence type="ECO:0000259" key="8">
    <source>
        <dbReference type="PROSITE" id="PS50928"/>
    </source>
</evidence>
<evidence type="ECO:0000256" key="3">
    <source>
        <dbReference type="ARBA" id="ARBA00022475"/>
    </source>
</evidence>
<sequence length="290" mass="32831">MSTLRVKKSESWIDVLVYTILTISSLLVLLPLFYIITTSFAPESEYLTRGFFILPNEWTLDGYLYLLTNPGFITAVKNAVIISVVGTLINISLTSLLAYGLSKSWIKGRGIMNFLILFTMLFGGGMIPTYLIVKSLGLIDTYWALWLVMAVAPFYFIVMRSFFRTIPIELEEAGRIDGCSEWRIFWNIYLPLSKAAIATFTLFYFVQNWNLYFPAILYLDDSNKWPLQVFLRQMLIDDDSSAGAGLVQAIEYTPAAKMAAILLTALPLLVVYPFLQKYFNKGMLLGSVKG</sequence>
<evidence type="ECO:0000313" key="9">
    <source>
        <dbReference type="EMBL" id="QCT01537.1"/>
    </source>
</evidence>
<keyword evidence="2 7" id="KW-0813">Transport</keyword>
<dbReference type="AlphaFoldDB" id="A0A4P8XGC4"/>
<evidence type="ECO:0000256" key="6">
    <source>
        <dbReference type="ARBA" id="ARBA00023136"/>
    </source>
</evidence>
<dbReference type="KEGG" id="palo:E6C60_0816"/>
<dbReference type="GO" id="GO:0055085">
    <property type="term" value="P:transmembrane transport"/>
    <property type="evidence" value="ECO:0007669"/>
    <property type="project" value="InterPro"/>
</dbReference>
<accession>A0A4P8XGC4</accession>
<keyword evidence="6 7" id="KW-0472">Membrane</keyword>
<keyword evidence="10" id="KW-1185">Reference proteome</keyword>
<organism evidence="9 10">
    <name type="scientific">Paenibacillus algicola</name>
    <dbReference type="NCBI Taxonomy" id="2565926"/>
    <lineage>
        <taxon>Bacteria</taxon>
        <taxon>Bacillati</taxon>
        <taxon>Bacillota</taxon>
        <taxon>Bacilli</taxon>
        <taxon>Bacillales</taxon>
        <taxon>Paenibacillaceae</taxon>
        <taxon>Paenibacillus</taxon>
    </lineage>
</organism>
<keyword evidence="3" id="KW-1003">Cell membrane</keyword>
<feature type="transmembrane region" description="Helical" evidence="7">
    <location>
        <begin position="184"/>
        <end position="206"/>
    </location>
</feature>
<dbReference type="GO" id="GO:0005886">
    <property type="term" value="C:plasma membrane"/>
    <property type="evidence" value="ECO:0007669"/>
    <property type="project" value="UniProtKB-SubCell"/>
</dbReference>
<gene>
    <name evidence="9" type="ORF">E6C60_0816</name>
</gene>
<keyword evidence="5 7" id="KW-1133">Transmembrane helix</keyword>
<feature type="transmembrane region" description="Helical" evidence="7">
    <location>
        <begin position="255"/>
        <end position="275"/>
    </location>
</feature>